<evidence type="ECO:0000313" key="3">
    <source>
        <dbReference type="Proteomes" id="UP000219688"/>
    </source>
</evidence>
<dbReference type="Proteomes" id="UP000219688">
    <property type="component" value="Unassembled WGS sequence"/>
</dbReference>
<evidence type="ECO:0000313" key="2">
    <source>
        <dbReference type="EMBL" id="SOC52653.1"/>
    </source>
</evidence>
<accession>A0A285VFC2</accession>
<proteinExistence type="predicted"/>
<organism evidence="2 3">
    <name type="scientific">Ornithinimicrobium cerasi</name>
    <dbReference type="NCBI Taxonomy" id="2248773"/>
    <lineage>
        <taxon>Bacteria</taxon>
        <taxon>Bacillati</taxon>
        <taxon>Actinomycetota</taxon>
        <taxon>Actinomycetes</taxon>
        <taxon>Micrococcales</taxon>
        <taxon>Ornithinimicrobiaceae</taxon>
        <taxon>Ornithinimicrobium</taxon>
    </lineage>
</organism>
<gene>
    <name evidence="2" type="ORF">SAMN05421879_101756</name>
</gene>
<feature type="transmembrane region" description="Helical" evidence="1">
    <location>
        <begin position="126"/>
        <end position="146"/>
    </location>
</feature>
<feature type="transmembrane region" description="Helical" evidence="1">
    <location>
        <begin position="87"/>
        <end position="106"/>
    </location>
</feature>
<sequence>MTTGRAATRADSRRGDAPVTGTREVVVRAVVVLGLVADAFVHLRMAPVMDIAAPGGVGGGNLFRLQGAVAAAVALLLLVLPRWWTYALAAAVALSALGPVLLYHFVDVPAIGPIPSMYDPLWSPEKVVSIVGEALAAGFALWGLALTSPRRGQRSRSLVPHH</sequence>
<keyword evidence="1" id="KW-0812">Transmembrane</keyword>
<keyword evidence="3" id="KW-1185">Reference proteome</keyword>
<dbReference type="AlphaFoldDB" id="A0A285VFC2"/>
<keyword evidence="1" id="KW-1133">Transmembrane helix</keyword>
<name>A0A285VFC2_9MICO</name>
<reference evidence="3" key="1">
    <citation type="submission" date="2017-08" db="EMBL/GenBank/DDBJ databases">
        <authorList>
            <person name="Varghese N."/>
            <person name="Submissions S."/>
        </authorList>
    </citation>
    <scope>NUCLEOTIDE SEQUENCE [LARGE SCALE GENOMIC DNA]</scope>
    <source>
        <strain evidence="3">USBA17B2</strain>
    </source>
</reference>
<feature type="transmembrane region" description="Helical" evidence="1">
    <location>
        <begin position="63"/>
        <end position="80"/>
    </location>
</feature>
<dbReference type="EMBL" id="OBQK01000001">
    <property type="protein sequence ID" value="SOC52653.1"/>
    <property type="molecule type" value="Genomic_DNA"/>
</dbReference>
<feature type="transmembrane region" description="Helical" evidence="1">
    <location>
        <begin position="25"/>
        <end position="43"/>
    </location>
</feature>
<evidence type="ECO:0000256" key="1">
    <source>
        <dbReference type="SAM" id="Phobius"/>
    </source>
</evidence>
<keyword evidence="1" id="KW-0472">Membrane</keyword>
<dbReference type="RefSeq" id="WP_097186888.1">
    <property type="nucleotide sequence ID" value="NZ_OBQK01000001.1"/>
</dbReference>
<protein>
    <submittedName>
        <fullName evidence="2">Uncharacterized protein</fullName>
    </submittedName>
</protein>